<organism evidence="2 3">
    <name type="scientific">Galbibacter pacificus</name>
    <dbReference type="NCBI Taxonomy" id="2996052"/>
    <lineage>
        <taxon>Bacteria</taxon>
        <taxon>Pseudomonadati</taxon>
        <taxon>Bacteroidota</taxon>
        <taxon>Flavobacteriia</taxon>
        <taxon>Flavobacteriales</taxon>
        <taxon>Flavobacteriaceae</taxon>
        <taxon>Galbibacter</taxon>
    </lineage>
</organism>
<reference evidence="2" key="1">
    <citation type="submission" date="2022-11" db="EMBL/GenBank/DDBJ databases">
        <title>High-quality draft genome sequence of Galbibacter sp. strain CMA-7.</title>
        <authorList>
            <person name="Wei L."/>
            <person name="Dong C."/>
            <person name="Shao Z."/>
        </authorList>
    </citation>
    <scope>NUCLEOTIDE SEQUENCE</scope>
    <source>
        <strain evidence="2">CMA-7</strain>
    </source>
</reference>
<sequence length="493" mass="51891">MKKLLYISLAAITFTACQPEFNDPVNEQDFYTNGDADFSNYVSVGNSLTAGFADNALYLKAQQNSYPAIMAGQFGLAGGGDFIQPLVDGNLGGLLNGGQIISGTRLVLQIDAEGNRAPVSLEGTPTTDITNHLDGPFNNMGIPGAKSFHLLAPGYGNIAGVENRNANPYFVRIASSTDATVIGDAVAQDPTFFSLWIGSNDILSYASQGGDGEDQTGNTDPTTYGYNDITDPNVFASVYNEELKALTSTGAKGVVANVPEVTSIAYFTTVPYNAIPLDTQTAEALNQAYAPYNAGLQQVQAIGLITAEEAAQRTIQFSAGQNPVVLLDEDLTDLTTVNPALTNMRQATEEDLIPLPVSSVLGTLADPDNPQSVIGVGVPLNDAQVLTITEQTHVSTAQTAYNTTIKALADQYDLAFVDVNAILKQLANGGVPFDGGTITADFGTGGAFSLDGVHLTQRGYAVVANAFIDAINKKYNATVPKVNPGNYPTIFVK</sequence>
<feature type="region of interest" description="Disordered" evidence="1">
    <location>
        <begin position="207"/>
        <end position="226"/>
    </location>
</feature>
<dbReference type="RefSeq" id="WP_277899631.1">
    <property type="nucleotide sequence ID" value="NZ_JAPMUA010000003.1"/>
</dbReference>
<dbReference type="SUPFAM" id="SSF52266">
    <property type="entry name" value="SGNH hydrolase"/>
    <property type="match status" value="2"/>
</dbReference>
<evidence type="ECO:0000313" key="2">
    <source>
        <dbReference type="EMBL" id="MDG3586470.1"/>
    </source>
</evidence>
<evidence type="ECO:0000256" key="1">
    <source>
        <dbReference type="SAM" id="MobiDB-lite"/>
    </source>
</evidence>
<dbReference type="InterPro" id="IPR036514">
    <property type="entry name" value="SGNH_hydro_sf"/>
</dbReference>
<keyword evidence="3" id="KW-1185">Reference proteome</keyword>
<feature type="compositionally biased region" description="Polar residues" evidence="1">
    <location>
        <begin position="215"/>
        <end position="225"/>
    </location>
</feature>
<dbReference type="Proteomes" id="UP001153642">
    <property type="component" value="Unassembled WGS sequence"/>
</dbReference>
<dbReference type="PROSITE" id="PS51257">
    <property type="entry name" value="PROKAR_LIPOPROTEIN"/>
    <property type="match status" value="1"/>
</dbReference>
<accession>A0ABT6FT76</accession>
<evidence type="ECO:0000313" key="3">
    <source>
        <dbReference type="Proteomes" id="UP001153642"/>
    </source>
</evidence>
<proteinExistence type="predicted"/>
<dbReference type="EMBL" id="JAPMUA010000003">
    <property type="protein sequence ID" value="MDG3586470.1"/>
    <property type="molecule type" value="Genomic_DNA"/>
</dbReference>
<gene>
    <name evidence="2" type="ORF">OSR52_11375</name>
</gene>
<dbReference type="Gene3D" id="3.40.50.1110">
    <property type="entry name" value="SGNH hydrolase"/>
    <property type="match status" value="1"/>
</dbReference>
<name>A0ABT6FT76_9FLAO</name>
<comment type="caution">
    <text evidence="2">The sequence shown here is derived from an EMBL/GenBank/DDBJ whole genome shotgun (WGS) entry which is preliminary data.</text>
</comment>
<protein>
    <submittedName>
        <fullName evidence="2">G-D-S-L family lipolytic protein</fullName>
    </submittedName>
</protein>